<proteinExistence type="predicted"/>
<dbReference type="RefSeq" id="WP_188760984.1">
    <property type="nucleotide sequence ID" value="NZ_BMJM01000001.1"/>
</dbReference>
<sequence>MSETIRHGLALLASGQAQKEVSHNEAILAIDRQMHLSISSRVLAVAPSTPVPGDAYIVPSGAGGAWASAADAIASYDGFGWILTAPVIGCVAWIVDEAGFVVFDGGWSDGWPVSGLVIAGRKILAGSPVGVALEIGGSIVDIEARAAITQIIDSLRTQGIAL</sequence>
<accession>A0A916ZHY1</accession>
<dbReference type="Pfam" id="PF10983">
    <property type="entry name" value="DUF2793"/>
    <property type="match status" value="1"/>
</dbReference>
<gene>
    <name evidence="1" type="ORF">GCM10011529_01200</name>
</gene>
<evidence type="ECO:0008006" key="3">
    <source>
        <dbReference type="Google" id="ProtNLM"/>
    </source>
</evidence>
<dbReference type="EMBL" id="BMJM01000001">
    <property type="protein sequence ID" value="GGD98829.1"/>
    <property type="molecule type" value="Genomic_DNA"/>
</dbReference>
<dbReference type="Proteomes" id="UP000635071">
    <property type="component" value="Unassembled WGS sequence"/>
</dbReference>
<reference evidence="1" key="1">
    <citation type="journal article" date="2014" name="Int. J. Syst. Evol. Microbiol.">
        <title>Complete genome sequence of Corynebacterium casei LMG S-19264T (=DSM 44701T), isolated from a smear-ripened cheese.</title>
        <authorList>
            <consortium name="US DOE Joint Genome Institute (JGI-PGF)"/>
            <person name="Walter F."/>
            <person name="Albersmeier A."/>
            <person name="Kalinowski J."/>
            <person name="Ruckert C."/>
        </authorList>
    </citation>
    <scope>NUCLEOTIDE SEQUENCE</scope>
    <source>
        <strain evidence="1">CGMCC 1.15519</strain>
    </source>
</reference>
<dbReference type="InterPro" id="IPR021251">
    <property type="entry name" value="DUF2793"/>
</dbReference>
<evidence type="ECO:0000313" key="1">
    <source>
        <dbReference type="EMBL" id="GGD98829.1"/>
    </source>
</evidence>
<reference evidence="1" key="2">
    <citation type="submission" date="2020-09" db="EMBL/GenBank/DDBJ databases">
        <authorList>
            <person name="Sun Q."/>
            <person name="Zhou Y."/>
        </authorList>
    </citation>
    <scope>NUCLEOTIDE SEQUENCE</scope>
    <source>
        <strain evidence="1">CGMCC 1.15519</strain>
    </source>
</reference>
<dbReference type="AlphaFoldDB" id="A0A916ZHY1"/>
<evidence type="ECO:0000313" key="2">
    <source>
        <dbReference type="Proteomes" id="UP000635071"/>
    </source>
</evidence>
<protein>
    <recommendedName>
        <fullName evidence="3">DUF2793 domain-containing protein</fullName>
    </recommendedName>
</protein>
<comment type="caution">
    <text evidence="1">The sequence shown here is derived from an EMBL/GenBank/DDBJ whole genome shotgun (WGS) entry which is preliminary data.</text>
</comment>
<name>A0A916ZHY1_9SPHN</name>
<keyword evidence="2" id="KW-1185">Reference proteome</keyword>
<organism evidence="1 2">
    <name type="scientific">Sandarakinorhabdus glacialis</name>
    <dbReference type="NCBI Taxonomy" id="1614636"/>
    <lineage>
        <taxon>Bacteria</taxon>
        <taxon>Pseudomonadati</taxon>
        <taxon>Pseudomonadota</taxon>
        <taxon>Alphaproteobacteria</taxon>
        <taxon>Sphingomonadales</taxon>
        <taxon>Sphingosinicellaceae</taxon>
        <taxon>Sandarakinorhabdus</taxon>
    </lineage>
</organism>